<evidence type="ECO:0000256" key="4">
    <source>
        <dbReference type="ARBA" id="ARBA00023136"/>
    </source>
</evidence>
<protein>
    <submittedName>
        <fullName evidence="8">ABC-type multidrug transport system fused ATPase/permease subunit</fullName>
    </submittedName>
</protein>
<dbReference type="SUPFAM" id="SSF52540">
    <property type="entry name" value="P-loop containing nucleoside triphosphate hydrolases"/>
    <property type="match status" value="1"/>
</dbReference>
<dbReference type="Pfam" id="PF00664">
    <property type="entry name" value="ABC_membrane"/>
    <property type="match status" value="1"/>
</dbReference>
<dbReference type="InterPro" id="IPR003439">
    <property type="entry name" value="ABC_transporter-like_ATP-bd"/>
</dbReference>
<dbReference type="EMBL" id="JACHGT010000015">
    <property type="protein sequence ID" value="MBB6038188.1"/>
    <property type="molecule type" value="Genomic_DNA"/>
</dbReference>
<comment type="caution">
    <text evidence="8">The sequence shown here is derived from an EMBL/GenBank/DDBJ whole genome shotgun (WGS) entry which is preliminary data.</text>
</comment>
<proteinExistence type="predicted"/>
<dbReference type="PANTHER" id="PTHR43394:SF1">
    <property type="entry name" value="ATP-BINDING CASSETTE SUB-FAMILY B MEMBER 10, MITOCHONDRIAL"/>
    <property type="match status" value="1"/>
</dbReference>
<dbReference type="PROSITE" id="PS50893">
    <property type="entry name" value="ABC_TRANSPORTER_2"/>
    <property type="match status" value="1"/>
</dbReference>
<accession>A0A841FWT2</accession>
<feature type="transmembrane region" description="Helical" evidence="5">
    <location>
        <begin position="33"/>
        <end position="58"/>
    </location>
</feature>
<reference evidence="8 9" key="1">
    <citation type="submission" date="2020-08" db="EMBL/GenBank/DDBJ databases">
        <title>Genomic Encyclopedia of Type Strains, Phase IV (KMG-IV): sequencing the most valuable type-strain genomes for metagenomic binning, comparative biology and taxonomic classification.</title>
        <authorList>
            <person name="Goeker M."/>
        </authorList>
    </citation>
    <scope>NUCLEOTIDE SEQUENCE [LARGE SCALE GENOMIC DNA]</scope>
    <source>
        <strain evidence="8 9">YIM 65646</strain>
    </source>
</reference>
<feature type="transmembrane region" description="Helical" evidence="5">
    <location>
        <begin position="261"/>
        <end position="280"/>
    </location>
</feature>
<dbReference type="GO" id="GO:0016887">
    <property type="term" value="F:ATP hydrolysis activity"/>
    <property type="evidence" value="ECO:0007669"/>
    <property type="project" value="InterPro"/>
</dbReference>
<organism evidence="8 9">
    <name type="scientific">Phytomonospora endophytica</name>
    <dbReference type="NCBI Taxonomy" id="714109"/>
    <lineage>
        <taxon>Bacteria</taxon>
        <taxon>Bacillati</taxon>
        <taxon>Actinomycetota</taxon>
        <taxon>Actinomycetes</taxon>
        <taxon>Micromonosporales</taxon>
        <taxon>Micromonosporaceae</taxon>
        <taxon>Phytomonospora</taxon>
    </lineage>
</organism>
<dbReference type="RefSeq" id="WP_184790981.1">
    <property type="nucleotide sequence ID" value="NZ_BONT01000047.1"/>
</dbReference>
<dbReference type="PROSITE" id="PS50929">
    <property type="entry name" value="ABC_TM1F"/>
    <property type="match status" value="1"/>
</dbReference>
<dbReference type="InterPro" id="IPR039421">
    <property type="entry name" value="Type_1_exporter"/>
</dbReference>
<dbReference type="InterPro" id="IPR036640">
    <property type="entry name" value="ABC1_TM_sf"/>
</dbReference>
<dbReference type="GO" id="GO:0005524">
    <property type="term" value="F:ATP binding"/>
    <property type="evidence" value="ECO:0007669"/>
    <property type="project" value="InterPro"/>
</dbReference>
<feature type="domain" description="ABC transmembrane type-1" evidence="7">
    <location>
        <begin position="34"/>
        <end position="315"/>
    </location>
</feature>
<evidence type="ECO:0000256" key="2">
    <source>
        <dbReference type="ARBA" id="ARBA00022692"/>
    </source>
</evidence>
<comment type="subcellular location">
    <subcellularLocation>
        <location evidence="1">Cell membrane</location>
        <topology evidence="1">Multi-pass membrane protein</topology>
    </subcellularLocation>
</comment>
<dbReference type="PANTHER" id="PTHR43394">
    <property type="entry name" value="ATP-DEPENDENT PERMEASE MDL1, MITOCHONDRIAL"/>
    <property type="match status" value="1"/>
</dbReference>
<evidence type="ECO:0000259" key="6">
    <source>
        <dbReference type="PROSITE" id="PS50893"/>
    </source>
</evidence>
<dbReference type="InterPro" id="IPR011527">
    <property type="entry name" value="ABC1_TM_dom"/>
</dbReference>
<evidence type="ECO:0000256" key="5">
    <source>
        <dbReference type="SAM" id="Phobius"/>
    </source>
</evidence>
<evidence type="ECO:0000313" key="9">
    <source>
        <dbReference type="Proteomes" id="UP000548476"/>
    </source>
</evidence>
<evidence type="ECO:0000256" key="1">
    <source>
        <dbReference type="ARBA" id="ARBA00004651"/>
    </source>
</evidence>
<evidence type="ECO:0000313" key="8">
    <source>
        <dbReference type="EMBL" id="MBB6038188.1"/>
    </source>
</evidence>
<dbReference type="GO" id="GO:0015421">
    <property type="term" value="F:ABC-type oligopeptide transporter activity"/>
    <property type="evidence" value="ECO:0007669"/>
    <property type="project" value="TreeGrafter"/>
</dbReference>
<dbReference type="CDD" id="cd07346">
    <property type="entry name" value="ABC_6TM_exporters"/>
    <property type="match status" value="1"/>
</dbReference>
<keyword evidence="4 5" id="KW-0472">Membrane</keyword>
<dbReference type="Gene3D" id="1.20.1560.10">
    <property type="entry name" value="ABC transporter type 1, transmembrane domain"/>
    <property type="match status" value="1"/>
</dbReference>
<keyword evidence="2 5" id="KW-0812">Transmembrane</keyword>
<dbReference type="Proteomes" id="UP000548476">
    <property type="component" value="Unassembled WGS sequence"/>
</dbReference>
<dbReference type="PROSITE" id="PS00211">
    <property type="entry name" value="ABC_TRANSPORTER_1"/>
    <property type="match status" value="1"/>
</dbReference>
<dbReference type="AlphaFoldDB" id="A0A841FWT2"/>
<gene>
    <name evidence="8" type="ORF">HNR73_006068</name>
</gene>
<dbReference type="InterPro" id="IPR027417">
    <property type="entry name" value="P-loop_NTPase"/>
</dbReference>
<keyword evidence="9" id="KW-1185">Reference proteome</keyword>
<name>A0A841FWT2_9ACTN</name>
<feature type="transmembrane region" description="Helical" evidence="5">
    <location>
        <begin position="292"/>
        <end position="314"/>
    </location>
</feature>
<evidence type="ECO:0000256" key="3">
    <source>
        <dbReference type="ARBA" id="ARBA00022989"/>
    </source>
</evidence>
<feature type="transmembrane region" description="Helical" evidence="5">
    <location>
        <begin position="174"/>
        <end position="192"/>
    </location>
</feature>
<feature type="transmembrane region" description="Helical" evidence="5">
    <location>
        <begin position="70"/>
        <end position="90"/>
    </location>
</feature>
<dbReference type="Gene3D" id="3.40.50.300">
    <property type="entry name" value="P-loop containing nucleotide triphosphate hydrolases"/>
    <property type="match status" value="1"/>
</dbReference>
<feature type="transmembrane region" description="Helical" evidence="5">
    <location>
        <begin position="147"/>
        <end position="168"/>
    </location>
</feature>
<dbReference type="SUPFAM" id="SSF90123">
    <property type="entry name" value="ABC transporter transmembrane region"/>
    <property type="match status" value="1"/>
</dbReference>
<feature type="domain" description="ABC transporter" evidence="6">
    <location>
        <begin position="290"/>
        <end position="561"/>
    </location>
</feature>
<dbReference type="GO" id="GO:0005886">
    <property type="term" value="C:plasma membrane"/>
    <property type="evidence" value="ECO:0007669"/>
    <property type="project" value="UniProtKB-SubCell"/>
</dbReference>
<keyword evidence="3 5" id="KW-1133">Transmembrane helix</keyword>
<sequence>MSSNPVRPGSGEPDTRSPFRFLLWLAARQRGRILGVAALTSLAITGLIFPPFFVAHAVDDGLVPRDWTALTWWSAGVVALGLANAAIIVAQQRALTFAKIDATYRTVALTTRHIARLGAALPRKVSSGEVANVGGADVAAIGESMGVAGPGIGSVAALIVVGVLLFTISPVLGAVVFVGTPLIVLAVGPLLGRVQRRETGYRERQGELTARSGDIVAGLRVLRGVGGEKRFAAAYRTDSAHLLRDGYRVGAVTSWVKSFEAGLPGLFLAVVVWLAARLTADGTLTVGQMVAVYGYTAMLMLPMNWILGSVLMGIRGIVAARRVTAILDLRPDLTDTGETVPGPVGEADLHDPDTGLTVEAGAFTVVAATDPAEARALADRLGRHTDSDATFGGVRLDLMPLAEVRQRILVAEDGAYLFGGPLRHVLGGDGEDVTAALHTAVAEDIVAALPEGADTELGNQARTLSGGQRQRLRLARAVHADPEVLVLVEPTSAVDSHTEAAIAARLRTARSGRTTVVVSTSPLFLDRADRAILLADGKVAASGGHHDLLTESPAYRALTDRSIGEAR</sequence>
<dbReference type="InterPro" id="IPR017871">
    <property type="entry name" value="ABC_transporter-like_CS"/>
</dbReference>
<evidence type="ECO:0000259" key="7">
    <source>
        <dbReference type="PROSITE" id="PS50929"/>
    </source>
</evidence>
<dbReference type="Pfam" id="PF00005">
    <property type="entry name" value="ABC_tran"/>
    <property type="match status" value="1"/>
</dbReference>